<dbReference type="PANTHER" id="PTHR42070">
    <property type="entry name" value="FILAMENT ASSOCIATED PROTEIN, PUTATIVE (AFU_ORTHOLOGUE AFUA_8G06630)-RELATED"/>
    <property type="match status" value="1"/>
</dbReference>
<feature type="region of interest" description="Disordered" evidence="1">
    <location>
        <begin position="106"/>
        <end position="208"/>
    </location>
</feature>
<feature type="compositionally biased region" description="Polar residues" evidence="1">
    <location>
        <begin position="1"/>
        <end position="25"/>
    </location>
</feature>
<name>A0A7R8AFW5_9EURO</name>
<dbReference type="EMBL" id="AP024443">
    <property type="protein sequence ID" value="BCS17366.1"/>
    <property type="molecule type" value="Genomic_DNA"/>
</dbReference>
<dbReference type="GeneID" id="64967371"/>
<reference evidence="2" key="2">
    <citation type="submission" date="2021-02" db="EMBL/GenBank/DDBJ databases">
        <title>Aspergillus puulaauensis MK2 genome sequence.</title>
        <authorList>
            <person name="Futagami T."/>
            <person name="Mori K."/>
            <person name="Kadooka C."/>
            <person name="Tanaka T."/>
        </authorList>
    </citation>
    <scope>NUCLEOTIDE SEQUENCE</scope>
    <source>
        <strain evidence="2">MK2</strain>
    </source>
</reference>
<keyword evidence="3" id="KW-1185">Reference proteome</keyword>
<dbReference type="RefSeq" id="XP_041549560.1">
    <property type="nucleotide sequence ID" value="XM_041698085.1"/>
</dbReference>
<dbReference type="PANTHER" id="PTHR42070:SF1">
    <property type="entry name" value="FILAMENT ASSOCIATED PROTEIN, PUTATIVE (AFU_ORTHOLOGUE AFUA_8G06630)-RELATED"/>
    <property type="match status" value="1"/>
</dbReference>
<evidence type="ECO:0000313" key="3">
    <source>
        <dbReference type="Proteomes" id="UP000654913"/>
    </source>
</evidence>
<reference evidence="2" key="1">
    <citation type="submission" date="2021-01" db="EMBL/GenBank/DDBJ databases">
        <authorList>
            <consortium name="Aspergillus puulaauensis MK2 genome sequencing consortium"/>
            <person name="Kazuki M."/>
            <person name="Futagami T."/>
        </authorList>
    </citation>
    <scope>NUCLEOTIDE SEQUENCE</scope>
    <source>
        <strain evidence="2">MK2</strain>
    </source>
</reference>
<evidence type="ECO:0000256" key="1">
    <source>
        <dbReference type="SAM" id="MobiDB-lite"/>
    </source>
</evidence>
<dbReference type="AlphaFoldDB" id="A0A7R8AFW5"/>
<evidence type="ECO:0000313" key="2">
    <source>
        <dbReference type="EMBL" id="BCS17366.1"/>
    </source>
</evidence>
<proteinExistence type="predicted"/>
<evidence type="ECO:0008006" key="4">
    <source>
        <dbReference type="Google" id="ProtNLM"/>
    </source>
</evidence>
<organism evidence="2 3">
    <name type="scientific">Aspergillus puulaauensis</name>
    <dbReference type="NCBI Taxonomy" id="1220207"/>
    <lineage>
        <taxon>Eukaryota</taxon>
        <taxon>Fungi</taxon>
        <taxon>Dikarya</taxon>
        <taxon>Ascomycota</taxon>
        <taxon>Pezizomycotina</taxon>
        <taxon>Eurotiomycetes</taxon>
        <taxon>Eurotiomycetidae</taxon>
        <taxon>Eurotiales</taxon>
        <taxon>Aspergillaceae</taxon>
        <taxon>Aspergillus</taxon>
    </lineage>
</organism>
<feature type="compositionally biased region" description="Polar residues" evidence="1">
    <location>
        <begin position="190"/>
        <end position="208"/>
    </location>
</feature>
<sequence>MTNMKTKNANSTMMTAKTDQVTSSARIRDNQRRSRARRREYIQDLEHRLQKFEAHGVQVTQEIQAAGRKVAVENTLLRALLQLHGVSDHDIEGYLAAHTGDIVSSTSHSEALPEPKPHLCKGRSGNAVSSSSSQPISLNESRGPFHENETATPEPTSSPSSPAASRQVAIPQSQCSNTGQPVPDEPPTNDPSRLQSRSRNQDPGQSTPCETAAGILTSMRSYPDAQDVRSELGCQSSSSCMVRNMDIFQLLDGR</sequence>
<protein>
    <recommendedName>
        <fullName evidence="4">BZIP domain-containing protein</fullName>
    </recommendedName>
</protein>
<feature type="compositionally biased region" description="Polar residues" evidence="1">
    <location>
        <begin position="170"/>
        <end position="180"/>
    </location>
</feature>
<dbReference type="OrthoDB" id="4505928at2759"/>
<gene>
    <name evidence="2" type="ORF">APUU_10194A</name>
</gene>
<feature type="compositionally biased region" description="Low complexity" evidence="1">
    <location>
        <begin position="150"/>
        <end position="165"/>
    </location>
</feature>
<dbReference type="Proteomes" id="UP000654913">
    <property type="component" value="Chromosome 1"/>
</dbReference>
<dbReference type="KEGG" id="apuu:APUU_10194A"/>
<feature type="region of interest" description="Disordered" evidence="1">
    <location>
        <begin position="1"/>
        <end position="35"/>
    </location>
</feature>
<accession>A0A7R8AFW5</accession>